<dbReference type="GeneID" id="25337582"/>
<evidence type="ECO:0000256" key="1">
    <source>
        <dbReference type="SAM" id="MobiDB-lite"/>
    </source>
</evidence>
<keyword evidence="3" id="KW-1185">Reference proteome</keyword>
<reference evidence="2" key="2">
    <citation type="submission" date="2013-10" db="EMBL/GenBank/DDBJ databases">
        <authorList>
            <person name="Aslett M."/>
        </authorList>
    </citation>
    <scope>NUCLEOTIDE SEQUENCE [LARGE SCALE GENOMIC DNA]</scope>
    <source>
        <strain evidence="2">Weybridge</strain>
    </source>
</reference>
<proteinExistence type="predicted"/>
<sequence>MDGGGIKDGGADGCVREGGDGVADDAIALTRGVGSLSRNSGTEGPQQGNGGASPSPFPLPNTLKTPVPRSAGCSKCICCTHNWRRLVTTPIELFPPPLSQLEGRMTALGVRQRPSYRGNSSVNKMRLHEVT</sequence>
<feature type="region of interest" description="Disordered" evidence="1">
    <location>
        <begin position="33"/>
        <end position="70"/>
    </location>
</feature>
<evidence type="ECO:0000313" key="3">
    <source>
        <dbReference type="Proteomes" id="UP000030763"/>
    </source>
</evidence>
<evidence type="ECO:0000313" key="2">
    <source>
        <dbReference type="EMBL" id="CDJ60896.1"/>
    </source>
</evidence>
<feature type="compositionally biased region" description="Polar residues" evidence="1">
    <location>
        <begin position="36"/>
        <end position="46"/>
    </location>
</feature>
<dbReference type="AlphaFoldDB" id="U6MA26"/>
<organism evidence="2 3">
    <name type="scientific">Eimeria maxima</name>
    <name type="common">Coccidian parasite</name>
    <dbReference type="NCBI Taxonomy" id="5804"/>
    <lineage>
        <taxon>Eukaryota</taxon>
        <taxon>Sar</taxon>
        <taxon>Alveolata</taxon>
        <taxon>Apicomplexa</taxon>
        <taxon>Conoidasida</taxon>
        <taxon>Coccidia</taxon>
        <taxon>Eucoccidiorida</taxon>
        <taxon>Eimeriorina</taxon>
        <taxon>Eimeriidae</taxon>
        <taxon>Eimeria</taxon>
    </lineage>
</organism>
<dbReference type="VEuPathDB" id="ToxoDB:EMWEY_00035960"/>
<name>U6MA26_EIMMA</name>
<reference evidence="2" key="1">
    <citation type="submission" date="2013-10" db="EMBL/GenBank/DDBJ databases">
        <title>Genomic analysis of the causative agents of coccidiosis in chickens.</title>
        <authorList>
            <person name="Reid A.J."/>
            <person name="Blake D."/>
            <person name="Billington K."/>
            <person name="Browne H."/>
            <person name="Dunn M."/>
            <person name="Hung S."/>
            <person name="Kawahara F."/>
            <person name="Miranda-Saavedra D."/>
            <person name="Mourier T."/>
            <person name="Nagra H."/>
            <person name="Otto T.D."/>
            <person name="Rawlings N."/>
            <person name="Sanchez A."/>
            <person name="Sanders M."/>
            <person name="Subramaniam C."/>
            <person name="Tay Y."/>
            <person name="Dear P."/>
            <person name="Doerig C."/>
            <person name="Gruber A."/>
            <person name="Parkinson J."/>
            <person name="Shirley M."/>
            <person name="Wan K.L."/>
            <person name="Berriman M."/>
            <person name="Tomley F."/>
            <person name="Pain A."/>
        </authorList>
    </citation>
    <scope>NUCLEOTIDE SEQUENCE [LARGE SCALE GENOMIC DNA]</scope>
    <source>
        <strain evidence="2">Weybridge</strain>
    </source>
</reference>
<feature type="region of interest" description="Disordered" evidence="1">
    <location>
        <begin position="1"/>
        <end position="20"/>
    </location>
</feature>
<dbReference type="EMBL" id="HG721952">
    <property type="protein sequence ID" value="CDJ60896.1"/>
    <property type="molecule type" value="Genomic_DNA"/>
</dbReference>
<dbReference type="RefSeq" id="XP_013337546.1">
    <property type="nucleotide sequence ID" value="XM_013482092.1"/>
</dbReference>
<protein>
    <submittedName>
        <fullName evidence="2">Uncharacterized protein</fullName>
    </submittedName>
</protein>
<accession>U6MA26</accession>
<gene>
    <name evidence="2" type="ORF">EMWEY_00035960</name>
</gene>
<feature type="compositionally biased region" description="Gly residues" evidence="1">
    <location>
        <begin position="1"/>
        <end position="12"/>
    </location>
</feature>
<dbReference type="Proteomes" id="UP000030763">
    <property type="component" value="Unassembled WGS sequence"/>
</dbReference>